<proteinExistence type="predicted"/>
<organism evidence="2 3">
    <name type="scientific">Enterovirga rhinocerotis</name>
    <dbReference type="NCBI Taxonomy" id="1339210"/>
    <lineage>
        <taxon>Bacteria</taxon>
        <taxon>Pseudomonadati</taxon>
        <taxon>Pseudomonadota</taxon>
        <taxon>Alphaproteobacteria</taxon>
        <taxon>Hyphomicrobiales</taxon>
        <taxon>Methylobacteriaceae</taxon>
        <taxon>Enterovirga</taxon>
    </lineage>
</organism>
<keyword evidence="1" id="KW-0812">Transmembrane</keyword>
<feature type="transmembrane region" description="Helical" evidence="1">
    <location>
        <begin position="264"/>
        <end position="282"/>
    </location>
</feature>
<name>A0A4R7C6S9_9HYPH</name>
<dbReference type="PANTHER" id="PTHR41983">
    <property type="entry name" value="SHORT-CHAIN FATTY ACID TRANSPORTER-RELATED"/>
    <property type="match status" value="1"/>
</dbReference>
<reference evidence="2 3" key="1">
    <citation type="submission" date="2019-03" db="EMBL/GenBank/DDBJ databases">
        <title>Genomic Encyclopedia of Type Strains, Phase IV (KMG-IV): sequencing the most valuable type-strain genomes for metagenomic binning, comparative biology and taxonomic classification.</title>
        <authorList>
            <person name="Goeker M."/>
        </authorList>
    </citation>
    <scope>NUCLEOTIDE SEQUENCE [LARGE SCALE GENOMIC DNA]</scope>
    <source>
        <strain evidence="2 3">DSM 25903</strain>
    </source>
</reference>
<feature type="transmembrane region" description="Helical" evidence="1">
    <location>
        <begin position="204"/>
        <end position="226"/>
    </location>
</feature>
<gene>
    <name evidence="2" type="ORF">EV668_0189</name>
</gene>
<keyword evidence="1" id="KW-1133">Transmembrane helix</keyword>
<keyword evidence="1" id="KW-0472">Membrane</keyword>
<dbReference type="GO" id="GO:0005886">
    <property type="term" value="C:plasma membrane"/>
    <property type="evidence" value="ECO:0007669"/>
    <property type="project" value="TreeGrafter"/>
</dbReference>
<evidence type="ECO:0000313" key="3">
    <source>
        <dbReference type="Proteomes" id="UP000295122"/>
    </source>
</evidence>
<comment type="caution">
    <text evidence="2">The sequence shown here is derived from an EMBL/GenBank/DDBJ whole genome shotgun (WGS) entry which is preliminary data.</text>
</comment>
<dbReference type="InterPro" id="IPR006160">
    <property type="entry name" value="SCFA_transpt_AtoE"/>
</dbReference>
<protein>
    <submittedName>
        <fullName evidence="2">Short-chain fatty acids transporter</fullName>
    </submittedName>
</protein>
<dbReference type="Pfam" id="PF02667">
    <property type="entry name" value="SCFA_trans"/>
    <property type="match status" value="1"/>
</dbReference>
<feature type="transmembrane region" description="Helical" evidence="1">
    <location>
        <begin position="324"/>
        <end position="348"/>
    </location>
</feature>
<feature type="transmembrane region" description="Helical" evidence="1">
    <location>
        <begin position="360"/>
        <end position="388"/>
    </location>
</feature>
<dbReference type="EMBL" id="SNZR01000011">
    <property type="protein sequence ID" value="TDR92945.1"/>
    <property type="molecule type" value="Genomic_DNA"/>
</dbReference>
<evidence type="ECO:0000313" key="2">
    <source>
        <dbReference type="EMBL" id="TDR92945.1"/>
    </source>
</evidence>
<dbReference type="OrthoDB" id="9342495at2"/>
<dbReference type="PANTHER" id="PTHR41983:SF2">
    <property type="entry name" value="SHORT-CHAIN FATTY ACID TRANSPORTER-RELATED"/>
    <property type="match status" value="1"/>
</dbReference>
<feature type="transmembrane region" description="Helical" evidence="1">
    <location>
        <begin position="288"/>
        <end position="312"/>
    </location>
</feature>
<feature type="transmembrane region" description="Helical" evidence="1">
    <location>
        <begin position="70"/>
        <end position="92"/>
    </location>
</feature>
<feature type="transmembrane region" description="Helical" evidence="1">
    <location>
        <begin position="38"/>
        <end position="58"/>
    </location>
</feature>
<keyword evidence="3" id="KW-1185">Reference proteome</keyword>
<feature type="transmembrane region" description="Helical" evidence="1">
    <location>
        <begin position="449"/>
        <end position="471"/>
    </location>
</feature>
<evidence type="ECO:0000256" key="1">
    <source>
        <dbReference type="SAM" id="Phobius"/>
    </source>
</evidence>
<dbReference type="Proteomes" id="UP000295122">
    <property type="component" value="Unassembled WGS sequence"/>
</dbReference>
<feature type="transmembrane region" description="Helical" evidence="1">
    <location>
        <begin position="112"/>
        <end position="141"/>
    </location>
</feature>
<dbReference type="AlphaFoldDB" id="A0A4R7C6S9"/>
<feature type="transmembrane region" description="Helical" evidence="1">
    <location>
        <begin position="162"/>
        <end position="184"/>
    </location>
</feature>
<dbReference type="RefSeq" id="WP_133767989.1">
    <property type="nucleotide sequence ID" value="NZ_SNZR01000011.1"/>
</dbReference>
<accession>A0A4R7C6S9</accession>
<sequence length="484" mass="51315">MSRTSLEQPAGPAAAKPGRMVRVALAFTGWAERWFPDAFVFAAAAVVITALAALAVGAPPAAVAKSFGDGFWSLIPFTMQMAMLAVGGYVVATSPLASRAIDQVARWPGNGRAAVGIIAAFSLSLSLVNWGISLMFSALLARAMARRRDLDMDYRAAGAASILGIGATWALGLSSSAAQIQANAGSLPKSIYNIGGVIPFEQTIFTWQSGLMAAILLVISIVIALYSAPGGRDAMTAEKMGIEIEEPEKKTIERPTTPSGWMEHNPAVIVFLVVLAGGWLVQEFATKNAILAISNLNTYNLLFLALGMLLHWRPRQFVDAVNKAVPATAGVLIQFPLYGAVAAIMTSAKSASGASVSDVIATWFVKIATVETFPVVMGIYSAVLGLFIPSGGGKWIIEAPYVLQAAVNLQSNLGWAVQAYNAAEALPALINPFWMLPALGIMGLKARDVVGFSFLQMIIHAPVVMFLLWLLGKTFEYTPPIFLP</sequence>